<dbReference type="AlphaFoldDB" id="A0AAE1INJ0"/>
<name>A0AAE1INJ0_9FABA</name>
<proteinExistence type="predicted"/>
<dbReference type="EMBL" id="JAWXYG010000015">
    <property type="protein sequence ID" value="KAK4253653.1"/>
    <property type="molecule type" value="Genomic_DNA"/>
</dbReference>
<evidence type="ECO:0000313" key="2">
    <source>
        <dbReference type="Proteomes" id="UP001293593"/>
    </source>
</evidence>
<accession>A0AAE1INJ0</accession>
<sequence>MINEVPKLQSLCLECGLDSQLSEVVARILDTLYAANCTQLEALPSTSEMSTSGTETLAVIDSHNGTLISPVSQNALRCLLIHMGRSNQITSLEESILKNFRGCGSDDYCLPDNKSPDWLTFIGEGASAIFQVPQITCYNLRTMVLCLLYWSSQENITCGHINNVLIINYTKATIQLYKGDSVTSVEEVDSESYISNLEAGDKVEIMVVCGYGLTLKKTAVYLIYGPSIQETIMKISHPDQDNFSLDIGGGQDPRRIPDTVESKSRRVNPKKLFRFFQKCFRK</sequence>
<dbReference type="Proteomes" id="UP001293593">
    <property type="component" value="Unassembled WGS sequence"/>
</dbReference>
<organism evidence="1 2">
    <name type="scientific">Acacia crassicarpa</name>
    <name type="common">northern wattle</name>
    <dbReference type="NCBI Taxonomy" id="499986"/>
    <lineage>
        <taxon>Eukaryota</taxon>
        <taxon>Viridiplantae</taxon>
        <taxon>Streptophyta</taxon>
        <taxon>Embryophyta</taxon>
        <taxon>Tracheophyta</taxon>
        <taxon>Spermatophyta</taxon>
        <taxon>Magnoliopsida</taxon>
        <taxon>eudicotyledons</taxon>
        <taxon>Gunneridae</taxon>
        <taxon>Pentapetalae</taxon>
        <taxon>rosids</taxon>
        <taxon>fabids</taxon>
        <taxon>Fabales</taxon>
        <taxon>Fabaceae</taxon>
        <taxon>Caesalpinioideae</taxon>
        <taxon>mimosoid clade</taxon>
        <taxon>Acacieae</taxon>
        <taxon>Acacia</taxon>
    </lineage>
</organism>
<keyword evidence="2" id="KW-1185">Reference proteome</keyword>
<evidence type="ECO:0000313" key="1">
    <source>
        <dbReference type="EMBL" id="KAK4253653.1"/>
    </source>
</evidence>
<protein>
    <submittedName>
        <fullName evidence="1">Uncharacterized protein</fullName>
    </submittedName>
</protein>
<gene>
    <name evidence="1" type="ORF">QN277_010300</name>
</gene>
<reference evidence="1" key="1">
    <citation type="submission" date="2023-10" db="EMBL/GenBank/DDBJ databases">
        <title>Chromosome-level genome of the transformable northern wattle, Acacia crassicarpa.</title>
        <authorList>
            <person name="Massaro I."/>
            <person name="Sinha N.R."/>
            <person name="Poethig S."/>
            <person name="Leichty A.R."/>
        </authorList>
    </citation>
    <scope>NUCLEOTIDE SEQUENCE</scope>
    <source>
        <strain evidence="1">Acra3RX</strain>
        <tissue evidence="1">Leaf</tissue>
    </source>
</reference>
<comment type="caution">
    <text evidence="1">The sequence shown here is derived from an EMBL/GenBank/DDBJ whole genome shotgun (WGS) entry which is preliminary data.</text>
</comment>